<proteinExistence type="predicted"/>
<accession>A0A392W8C7</accession>
<evidence type="ECO:0000313" key="2">
    <source>
        <dbReference type="Proteomes" id="UP000265520"/>
    </source>
</evidence>
<sequence>MPSLSERVASARHCSPADRKLTVCGHWRLAERPWQGMAHFL</sequence>
<keyword evidence="2" id="KW-1185">Reference proteome</keyword>
<comment type="caution">
    <text evidence="1">The sequence shown here is derived from an EMBL/GenBank/DDBJ whole genome shotgun (WGS) entry which is preliminary data.</text>
</comment>
<protein>
    <submittedName>
        <fullName evidence="1">Uncharacterized protein</fullName>
    </submittedName>
</protein>
<name>A0A392W8C7_9FABA</name>
<dbReference type="EMBL" id="LXQA011403532">
    <property type="protein sequence ID" value="MCI96019.1"/>
    <property type="molecule type" value="Genomic_DNA"/>
</dbReference>
<organism evidence="1 2">
    <name type="scientific">Trifolium medium</name>
    <dbReference type="NCBI Taxonomy" id="97028"/>
    <lineage>
        <taxon>Eukaryota</taxon>
        <taxon>Viridiplantae</taxon>
        <taxon>Streptophyta</taxon>
        <taxon>Embryophyta</taxon>
        <taxon>Tracheophyta</taxon>
        <taxon>Spermatophyta</taxon>
        <taxon>Magnoliopsida</taxon>
        <taxon>eudicotyledons</taxon>
        <taxon>Gunneridae</taxon>
        <taxon>Pentapetalae</taxon>
        <taxon>rosids</taxon>
        <taxon>fabids</taxon>
        <taxon>Fabales</taxon>
        <taxon>Fabaceae</taxon>
        <taxon>Papilionoideae</taxon>
        <taxon>50 kb inversion clade</taxon>
        <taxon>NPAAA clade</taxon>
        <taxon>Hologalegina</taxon>
        <taxon>IRL clade</taxon>
        <taxon>Trifolieae</taxon>
        <taxon>Trifolium</taxon>
    </lineage>
</organism>
<dbReference type="Proteomes" id="UP000265520">
    <property type="component" value="Unassembled WGS sequence"/>
</dbReference>
<reference evidence="1 2" key="1">
    <citation type="journal article" date="2018" name="Front. Plant Sci.">
        <title>Red Clover (Trifolium pratense) and Zigzag Clover (T. medium) - A Picture of Genomic Similarities and Differences.</title>
        <authorList>
            <person name="Dluhosova J."/>
            <person name="Istvanek J."/>
            <person name="Nedelnik J."/>
            <person name="Repkova J."/>
        </authorList>
    </citation>
    <scope>NUCLEOTIDE SEQUENCE [LARGE SCALE GENOMIC DNA]</scope>
    <source>
        <strain evidence="2">cv. 10/8</strain>
        <tissue evidence="1">Leaf</tissue>
    </source>
</reference>
<feature type="non-terminal residue" evidence="1">
    <location>
        <position position="41"/>
    </location>
</feature>
<evidence type="ECO:0000313" key="1">
    <source>
        <dbReference type="EMBL" id="MCI96019.1"/>
    </source>
</evidence>
<dbReference type="AlphaFoldDB" id="A0A392W8C7"/>